<evidence type="ECO:0008006" key="4">
    <source>
        <dbReference type="Google" id="ProtNLM"/>
    </source>
</evidence>
<protein>
    <recommendedName>
        <fullName evidence="4">B box-type domain-containing protein</fullName>
    </recommendedName>
</protein>
<reference evidence="2" key="1">
    <citation type="journal article" date="2020" name="Nat. Commun.">
        <title>Large-scale genome sequencing of mycorrhizal fungi provides insights into the early evolution of symbiotic traits.</title>
        <authorList>
            <person name="Miyauchi S."/>
            <person name="Kiss E."/>
            <person name="Kuo A."/>
            <person name="Drula E."/>
            <person name="Kohler A."/>
            <person name="Sanchez-Garcia M."/>
            <person name="Morin E."/>
            <person name="Andreopoulos B."/>
            <person name="Barry K.W."/>
            <person name="Bonito G."/>
            <person name="Buee M."/>
            <person name="Carver A."/>
            <person name="Chen C."/>
            <person name="Cichocki N."/>
            <person name="Clum A."/>
            <person name="Culley D."/>
            <person name="Crous P.W."/>
            <person name="Fauchery L."/>
            <person name="Girlanda M."/>
            <person name="Hayes R.D."/>
            <person name="Keri Z."/>
            <person name="LaButti K."/>
            <person name="Lipzen A."/>
            <person name="Lombard V."/>
            <person name="Magnuson J."/>
            <person name="Maillard F."/>
            <person name="Murat C."/>
            <person name="Nolan M."/>
            <person name="Ohm R.A."/>
            <person name="Pangilinan J."/>
            <person name="Pereira M.F."/>
            <person name="Perotto S."/>
            <person name="Peter M."/>
            <person name="Pfister S."/>
            <person name="Riley R."/>
            <person name="Sitrit Y."/>
            <person name="Stielow J.B."/>
            <person name="Szollosi G."/>
            <person name="Zifcakova L."/>
            <person name="Stursova M."/>
            <person name="Spatafora J.W."/>
            <person name="Tedersoo L."/>
            <person name="Vaario L.M."/>
            <person name="Yamada A."/>
            <person name="Yan M."/>
            <person name="Wang P."/>
            <person name="Xu J."/>
            <person name="Bruns T."/>
            <person name="Baldrian P."/>
            <person name="Vilgalys R."/>
            <person name="Dunand C."/>
            <person name="Henrissat B."/>
            <person name="Grigoriev I.V."/>
            <person name="Hibbett D."/>
            <person name="Nagy L.G."/>
            <person name="Martin F.M."/>
        </authorList>
    </citation>
    <scope>NUCLEOTIDE SEQUENCE</scope>
    <source>
        <strain evidence="2">UH-Tt-Lm1</strain>
    </source>
</reference>
<evidence type="ECO:0000313" key="2">
    <source>
        <dbReference type="EMBL" id="KAF9782508.1"/>
    </source>
</evidence>
<comment type="caution">
    <text evidence="2">The sequence shown here is derived from an EMBL/GenBank/DDBJ whole genome shotgun (WGS) entry which is preliminary data.</text>
</comment>
<sequence>MALDASREYLKSLPPPPLPTHAPALGLMKPLKRRRLNDHGSVSPEDCLSSTQPLLLTLKCRVVNPCSCCNRPVSQKPAASILCARCGQLTCNICSRTCTHLPPSQPSTPMLSYSPTPPCTPLPPLPLRLAVTFQSAASAVALKSPRVTCKQRKRREFDGGSNPNDNQHMMEDFLDEPTDDEMIIDGRGCGRKVCRNCSFESPQSESTTCYDCYGSSL</sequence>
<feature type="region of interest" description="Disordered" evidence="1">
    <location>
        <begin position="1"/>
        <end position="24"/>
    </location>
</feature>
<proteinExistence type="predicted"/>
<name>A0A9P6H9M9_9AGAM</name>
<dbReference type="AlphaFoldDB" id="A0A9P6H9M9"/>
<feature type="compositionally biased region" description="Basic and acidic residues" evidence="1">
    <location>
        <begin position="1"/>
        <end position="10"/>
    </location>
</feature>
<evidence type="ECO:0000256" key="1">
    <source>
        <dbReference type="SAM" id="MobiDB-lite"/>
    </source>
</evidence>
<keyword evidence="3" id="KW-1185">Reference proteome</keyword>
<gene>
    <name evidence="2" type="ORF">BJ322DRAFT_224847</name>
</gene>
<accession>A0A9P6H9M9</accession>
<dbReference type="Proteomes" id="UP000736335">
    <property type="component" value="Unassembled WGS sequence"/>
</dbReference>
<dbReference type="OrthoDB" id="3240925at2759"/>
<evidence type="ECO:0000313" key="3">
    <source>
        <dbReference type="Proteomes" id="UP000736335"/>
    </source>
</evidence>
<organism evidence="2 3">
    <name type="scientific">Thelephora terrestris</name>
    <dbReference type="NCBI Taxonomy" id="56493"/>
    <lineage>
        <taxon>Eukaryota</taxon>
        <taxon>Fungi</taxon>
        <taxon>Dikarya</taxon>
        <taxon>Basidiomycota</taxon>
        <taxon>Agaricomycotina</taxon>
        <taxon>Agaricomycetes</taxon>
        <taxon>Thelephorales</taxon>
        <taxon>Thelephoraceae</taxon>
        <taxon>Thelephora</taxon>
    </lineage>
</organism>
<dbReference type="EMBL" id="WIUZ02000012">
    <property type="protein sequence ID" value="KAF9782508.1"/>
    <property type="molecule type" value="Genomic_DNA"/>
</dbReference>
<reference evidence="2" key="2">
    <citation type="submission" date="2020-11" db="EMBL/GenBank/DDBJ databases">
        <authorList>
            <consortium name="DOE Joint Genome Institute"/>
            <person name="Kuo A."/>
            <person name="Miyauchi S."/>
            <person name="Kiss E."/>
            <person name="Drula E."/>
            <person name="Kohler A."/>
            <person name="Sanchez-Garcia M."/>
            <person name="Andreopoulos B."/>
            <person name="Barry K.W."/>
            <person name="Bonito G."/>
            <person name="Buee M."/>
            <person name="Carver A."/>
            <person name="Chen C."/>
            <person name="Cichocki N."/>
            <person name="Clum A."/>
            <person name="Culley D."/>
            <person name="Crous P.W."/>
            <person name="Fauchery L."/>
            <person name="Girlanda M."/>
            <person name="Hayes R."/>
            <person name="Keri Z."/>
            <person name="Labutti K."/>
            <person name="Lipzen A."/>
            <person name="Lombard V."/>
            <person name="Magnuson J."/>
            <person name="Maillard F."/>
            <person name="Morin E."/>
            <person name="Murat C."/>
            <person name="Nolan M."/>
            <person name="Ohm R."/>
            <person name="Pangilinan J."/>
            <person name="Pereira M."/>
            <person name="Perotto S."/>
            <person name="Peter M."/>
            <person name="Riley R."/>
            <person name="Sitrit Y."/>
            <person name="Stielow B."/>
            <person name="Szollosi G."/>
            <person name="Zifcakova L."/>
            <person name="Stursova M."/>
            <person name="Spatafora J.W."/>
            <person name="Tedersoo L."/>
            <person name="Vaario L.-M."/>
            <person name="Yamada A."/>
            <person name="Yan M."/>
            <person name="Wang P."/>
            <person name="Xu J."/>
            <person name="Bruns T."/>
            <person name="Baldrian P."/>
            <person name="Vilgalys R."/>
            <person name="Henrissat B."/>
            <person name="Grigoriev I.V."/>
            <person name="Hibbett D."/>
            <person name="Nagy L.G."/>
            <person name="Martin F.M."/>
        </authorList>
    </citation>
    <scope>NUCLEOTIDE SEQUENCE</scope>
    <source>
        <strain evidence="2">UH-Tt-Lm1</strain>
    </source>
</reference>